<sequence length="58" mass="6084">MLTENTARRRGAAKPRCASGGFLARRRHAGKAEACGRPAEGLIILPAALASRHTSQGD</sequence>
<dbReference type="AlphaFoldDB" id="A0A935UE80"/>
<accession>A0A935UE80</accession>
<organism evidence="1 2">
    <name type="scientific">Candidatus Accumulibacter proximus</name>
    <dbReference type="NCBI Taxonomy" id="2954385"/>
    <lineage>
        <taxon>Bacteria</taxon>
        <taxon>Pseudomonadati</taxon>
        <taxon>Pseudomonadota</taxon>
        <taxon>Betaproteobacteria</taxon>
        <taxon>Candidatus Accumulibacter</taxon>
    </lineage>
</organism>
<reference evidence="1 2" key="1">
    <citation type="submission" date="2020-10" db="EMBL/GenBank/DDBJ databases">
        <title>Connecting structure to function with the recovery of over 1000 high-quality activated sludge metagenome-assembled genomes encoding full-length rRNA genes using long-read sequencing.</title>
        <authorList>
            <person name="Singleton C.M."/>
            <person name="Petriglieri F."/>
            <person name="Kristensen J.M."/>
            <person name="Kirkegaard R.H."/>
            <person name="Michaelsen T.Y."/>
            <person name="Andersen M.H."/>
            <person name="Karst S.M."/>
            <person name="Dueholm M.S."/>
            <person name="Nielsen P.H."/>
            <person name="Albertsen M."/>
        </authorList>
    </citation>
    <scope>NUCLEOTIDE SEQUENCE [LARGE SCALE GENOMIC DNA]</scope>
    <source>
        <strain evidence="1">EsbW_18-Q3-R4-48_BATAC.285</strain>
    </source>
</reference>
<name>A0A935UE80_9PROT</name>
<proteinExistence type="predicted"/>
<comment type="caution">
    <text evidence="1">The sequence shown here is derived from an EMBL/GenBank/DDBJ whole genome shotgun (WGS) entry which is preliminary data.</text>
</comment>
<dbReference type="Proteomes" id="UP000697998">
    <property type="component" value="Unassembled WGS sequence"/>
</dbReference>
<dbReference type="EMBL" id="JADJMH010000001">
    <property type="protein sequence ID" value="MBK7673656.1"/>
    <property type="molecule type" value="Genomic_DNA"/>
</dbReference>
<evidence type="ECO:0000313" key="1">
    <source>
        <dbReference type="EMBL" id="MBK7673656.1"/>
    </source>
</evidence>
<protein>
    <submittedName>
        <fullName evidence="1">Uncharacterized protein</fullName>
    </submittedName>
</protein>
<evidence type="ECO:0000313" key="2">
    <source>
        <dbReference type="Proteomes" id="UP000697998"/>
    </source>
</evidence>
<gene>
    <name evidence="1" type="ORF">IPJ27_02185</name>
</gene>